<evidence type="ECO:0000256" key="5">
    <source>
        <dbReference type="ARBA" id="ARBA00023136"/>
    </source>
</evidence>
<evidence type="ECO:0000256" key="4">
    <source>
        <dbReference type="ARBA" id="ARBA00022989"/>
    </source>
</evidence>
<comment type="caution">
    <text evidence="7">The sequence shown here is derived from an EMBL/GenBank/DDBJ whole genome shotgun (WGS) entry which is preliminary data.</text>
</comment>
<dbReference type="EMBL" id="WESC01000003">
    <property type="protein sequence ID" value="KAB7741716.1"/>
    <property type="molecule type" value="Genomic_DNA"/>
</dbReference>
<proteinExistence type="predicted"/>
<feature type="transmembrane region" description="Helical" evidence="6">
    <location>
        <begin position="211"/>
        <end position="232"/>
    </location>
</feature>
<name>A0A6N6VR52_9HYPH</name>
<reference evidence="7 8" key="1">
    <citation type="submission" date="2019-09" db="EMBL/GenBank/DDBJ databases">
        <title>Parvibaculum sedimenti sp. nov., isolated from sediment.</title>
        <authorList>
            <person name="Wang Y."/>
        </authorList>
    </citation>
    <scope>NUCLEOTIDE SEQUENCE [LARGE SCALE GENOMIC DNA]</scope>
    <source>
        <strain evidence="7 8">HXT-9</strain>
    </source>
</reference>
<feature type="transmembrane region" description="Helical" evidence="6">
    <location>
        <begin position="167"/>
        <end position="186"/>
    </location>
</feature>
<organism evidence="7 8">
    <name type="scientific">Parvibaculum sedimenti</name>
    <dbReference type="NCBI Taxonomy" id="2608632"/>
    <lineage>
        <taxon>Bacteria</taxon>
        <taxon>Pseudomonadati</taxon>
        <taxon>Pseudomonadota</taxon>
        <taxon>Alphaproteobacteria</taxon>
        <taxon>Hyphomicrobiales</taxon>
        <taxon>Parvibaculaceae</taxon>
        <taxon>Parvibaculum</taxon>
    </lineage>
</organism>
<keyword evidence="3 6" id="KW-0812">Transmembrane</keyword>
<feature type="transmembrane region" description="Helical" evidence="6">
    <location>
        <begin position="288"/>
        <end position="306"/>
    </location>
</feature>
<feature type="transmembrane region" description="Helical" evidence="6">
    <location>
        <begin position="38"/>
        <end position="61"/>
    </location>
</feature>
<evidence type="ECO:0000256" key="3">
    <source>
        <dbReference type="ARBA" id="ARBA00022692"/>
    </source>
</evidence>
<dbReference type="CDD" id="cd06580">
    <property type="entry name" value="TM_PBP1_transp_TpRbsC_like"/>
    <property type="match status" value="1"/>
</dbReference>
<keyword evidence="8" id="KW-1185">Reference proteome</keyword>
<dbReference type="PANTHER" id="PTHR47089">
    <property type="entry name" value="ABC TRANSPORTER, PERMEASE PROTEIN"/>
    <property type="match status" value="1"/>
</dbReference>
<dbReference type="PANTHER" id="PTHR47089:SF1">
    <property type="entry name" value="GUANOSINE ABC TRANSPORTER PERMEASE PROTEIN NUPP"/>
    <property type="match status" value="1"/>
</dbReference>
<dbReference type="GO" id="GO:0022857">
    <property type="term" value="F:transmembrane transporter activity"/>
    <property type="evidence" value="ECO:0007669"/>
    <property type="project" value="InterPro"/>
</dbReference>
<feature type="transmembrane region" description="Helical" evidence="6">
    <location>
        <begin position="253"/>
        <end position="282"/>
    </location>
</feature>
<dbReference type="Pfam" id="PF02653">
    <property type="entry name" value="BPD_transp_2"/>
    <property type="match status" value="1"/>
</dbReference>
<keyword evidence="5 6" id="KW-0472">Membrane</keyword>
<evidence type="ECO:0000313" key="7">
    <source>
        <dbReference type="EMBL" id="KAB7741716.1"/>
    </source>
</evidence>
<protein>
    <submittedName>
        <fullName evidence="7">ABC transporter permease</fullName>
    </submittedName>
</protein>
<dbReference type="AlphaFoldDB" id="A0A6N6VR52"/>
<feature type="transmembrane region" description="Helical" evidence="6">
    <location>
        <begin position="114"/>
        <end position="131"/>
    </location>
</feature>
<feature type="transmembrane region" description="Helical" evidence="6">
    <location>
        <begin position="137"/>
        <end position="155"/>
    </location>
</feature>
<evidence type="ECO:0000256" key="2">
    <source>
        <dbReference type="ARBA" id="ARBA00022475"/>
    </source>
</evidence>
<dbReference type="Proteomes" id="UP000468901">
    <property type="component" value="Unassembled WGS sequence"/>
</dbReference>
<keyword evidence="4 6" id="KW-1133">Transmembrane helix</keyword>
<feature type="transmembrane region" description="Helical" evidence="6">
    <location>
        <begin position="341"/>
        <end position="360"/>
    </location>
</feature>
<dbReference type="RefSeq" id="WP_152215019.1">
    <property type="nucleotide sequence ID" value="NZ_JBAQYD010000238.1"/>
</dbReference>
<evidence type="ECO:0000313" key="8">
    <source>
        <dbReference type="Proteomes" id="UP000468901"/>
    </source>
</evidence>
<accession>A0A6N6VR52</accession>
<keyword evidence="2" id="KW-1003">Cell membrane</keyword>
<evidence type="ECO:0000256" key="1">
    <source>
        <dbReference type="ARBA" id="ARBA00004651"/>
    </source>
</evidence>
<dbReference type="InterPro" id="IPR001851">
    <property type="entry name" value="ABC_transp_permease"/>
</dbReference>
<gene>
    <name evidence="7" type="ORF">F2P47_04740</name>
</gene>
<dbReference type="GO" id="GO:0005886">
    <property type="term" value="C:plasma membrane"/>
    <property type="evidence" value="ECO:0007669"/>
    <property type="project" value="UniProtKB-SubCell"/>
</dbReference>
<feature type="transmembrane region" description="Helical" evidence="6">
    <location>
        <begin position="81"/>
        <end position="102"/>
    </location>
</feature>
<sequence>MSEDAISTVPNPATSKRRLHGIRFNLEVRRDISPWWQAAYLAGFIALGIGISAIILIWAGVPAGDLIDQFLVETLTDSDNLRSVLFQGAPFILVGLSASVAFRARFWNLGLEGQMIWGGIGATFISIHHIGPEALRLPIMIFAAAACAMAWVAIAGQLKLKLAVNEIISTLLMNYVALNFLYHLLYGPWRDATDGFPHSPKYADFERLPDFFSFSGALPLALITALGVWWLVSFTRFGFYMKFVQASDKVAGAVGIPVARITLVSVLLSGALAGIAGFVVASGQEGRLIQNFSDGYLFSGILIAFLSRNNPIVAVIVAMLVSMLFISGQSLQVFYQIPFAMVQLVQAIIVICVAASEFLIRHRIHIVR</sequence>
<comment type="subcellular location">
    <subcellularLocation>
        <location evidence="1">Cell membrane</location>
        <topology evidence="1">Multi-pass membrane protein</topology>
    </subcellularLocation>
</comment>
<feature type="transmembrane region" description="Helical" evidence="6">
    <location>
        <begin position="313"/>
        <end position="335"/>
    </location>
</feature>
<evidence type="ECO:0000256" key="6">
    <source>
        <dbReference type="SAM" id="Phobius"/>
    </source>
</evidence>